<evidence type="ECO:0000256" key="6">
    <source>
        <dbReference type="ARBA" id="ARBA00023136"/>
    </source>
</evidence>
<keyword evidence="12" id="KW-0675">Receptor</keyword>
<dbReference type="PANTHER" id="PTHR30069">
    <property type="entry name" value="TONB-DEPENDENT OUTER MEMBRANE RECEPTOR"/>
    <property type="match status" value="1"/>
</dbReference>
<keyword evidence="3" id="KW-1134">Transmembrane beta strand</keyword>
<keyword evidence="13" id="KW-1185">Reference proteome</keyword>
<name>A0A0A2WPA3_9GAMM</name>
<comment type="caution">
    <text evidence="12">The sequence shown here is derived from an EMBL/GenBank/DDBJ whole genome shotgun (WGS) entry which is preliminary data.</text>
</comment>
<keyword evidence="4" id="KW-0812">Transmembrane</keyword>
<sequence>MQHIHRHRIFACLVSCVSAAPCFAQTAGPAPAELDVVTVVGREGTLVGTATSASEGALSHAELERRPRLRPGDLAEYVPGVAATQHSGSGKANQYFLRGFNLDHGTDFAQSVDGMPVNLRSHGHGQGYADLNFLIPELVDGLVYRKGPYAADVGDFSSAGSVEYRLVDAMPKDFAQLEAGSNGYARVVGAASHAIGKGTLTWGIEAQDYDGPWRDIGEDVRKRNALLRYVAPVGPGQLTLTAMGYDNRWNSPDQIPQRAVDSGLIDRLGSIDTTLGGDSSRHSLSGGWRGDAFGGTFDASAYAIRYRLSLWSNFTYFLDDPVRGDQFRQFDARTVTGFALRQAWQGNTWRVRAGMDGRRDDIGRVGVERTQARAFVAPVRDDRVDERSVDAWMDAQWSLTQALRLQLGGRYDRYTFDVDALQPENGGRTSAGIASFKGELAWRVAEPTELYLDWGQGFHSNDARGTTIRVDPVSGDPANRVTPLVRSRGAELGLRIAREGRWQTTLALWRLDLASELLFVGDAGTTEASRPSERRGVELGAYWFADPRARLELEVAYTQARFGDDDPAGDRIPGAVPWVVSAAWSSDWAQGWHSSARVRYLGAAPLIEDDGVRSASSTMVSLAVGKRWQRWNLELDVLNALDSDDHDIEYFYASRLPGEADEGVEGLHIHAFEPRSYRLRATYSF</sequence>
<dbReference type="AlphaFoldDB" id="A0A0A2WPA3"/>
<keyword evidence="2" id="KW-0813">Transport</keyword>
<keyword evidence="9" id="KW-0732">Signal</keyword>
<feature type="chain" id="PRO_5002007770" evidence="9">
    <location>
        <begin position="25"/>
        <end position="685"/>
    </location>
</feature>
<dbReference type="EMBL" id="JRKJ01000002">
    <property type="protein sequence ID" value="KGQ20567.1"/>
    <property type="molecule type" value="Genomic_DNA"/>
</dbReference>
<dbReference type="STRING" id="1300345.LF41_1104"/>
<dbReference type="InterPro" id="IPR000531">
    <property type="entry name" value="Beta-barrel_TonB"/>
</dbReference>
<dbReference type="InterPro" id="IPR037066">
    <property type="entry name" value="Plug_dom_sf"/>
</dbReference>
<evidence type="ECO:0000313" key="13">
    <source>
        <dbReference type="Proteomes" id="UP000030518"/>
    </source>
</evidence>
<evidence type="ECO:0000256" key="2">
    <source>
        <dbReference type="ARBA" id="ARBA00022448"/>
    </source>
</evidence>
<dbReference type="PATRIC" id="fig|1300345.3.peg.425"/>
<gene>
    <name evidence="12" type="ORF">LF41_1104</name>
</gene>
<dbReference type="OrthoDB" id="99480at2"/>
<dbReference type="InterPro" id="IPR039426">
    <property type="entry name" value="TonB-dep_rcpt-like"/>
</dbReference>
<dbReference type="GO" id="GO:0009279">
    <property type="term" value="C:cell outer membrane"/>
    <property type="evidence" value="ECO:0007669"/>
    <property type="project" value="UniProtKB-SubCell"/>
</dbReference>
<reference evidence="12 13" key="1">
    <citation type="submission" date="2014-09" db="EMBL/GenBank/DDBJ databases">
        <title>Genome sequences of Lysobacter dokdonensis DS-58.</title>
        <authorList>
            <person name="Kim J.F."/>
            <person name="Kwak M.-J."/>
        </authorList>
    </citation>
    <scope>NUCLEOTIDE SEQUENCE [LARGE SCALE GENOMIC DNA]</scope>
    <source>
        <strain evidence="12 13">DS-58</strain>
    </source>
</reference>
<evidence type="ECO:0000259" key="11">
    <source>
        <dbReference type="Pfam" id="PF07715"/>
    </source>
</evidence>
<keyword evidence="7" id="KW-0998">Cell outer membrane</keyword>
<dbReference type="Pfam" id="PF00593">
    <property type="entry name" value="TonB_dep_Rec_b-barrel"/>
    <property type="match status" value="1"/>
</dbReference>
<dbReference type="Pfam" id="PF07715">
    <property type="entry name" value="Plug"/>
    <property type="match status" value="1"/>
</dbReference>
<evidence type="ECO:0000256" key="1">
    <source>
        <dbReference type="ARBA" id="ARBA00004571"/>
    </source>
</evidence>
<keyword evidence="5 8" id="KW-0798">TonB box</keyword>
<evidence type="ECO:0000256" key="8">
    <source>
        <dbReference type="RuleBase" id="RU003357"/>
    </source>
</evidence>
<feature type="domain" description="TonB-dependent receptor plug" evidence="11">
    <location>
        <begin position="52"/>
        <end position="160"/>
    </location>
</feature>
<dbReference type="Gene3D" id="2.40.170.20">
    <property type="entry name" value="TonB-dependent receptor, beta-barrel domain"/>
    <property type="match status" value="1"/>
</dbReference>
<evidence type="ECO:0000259" key="10">
    <source>
        <dbReference type="Pfam" id="PF00593"/>
    </source>
</evidence>
<accession>A0A0A2WPA3</accession>
<dbReference type="Proteomes" id="UP000030518">
    <property type="component" value="Unassembled WGS sequence"/>
</dbReference>
<dbReference type="InterPro" id="IPR036942">
    <property type="entry name" value="Beta-barrel_TonB_sf"/>
</dbReference>
<dbReference type="InterPro" id="IPR012910">
    <property type="entry name" value="Plug_dom"/>
</dbReference>
<dbReference type="eggNOG" id="COG4206">
    <property type="taxonomic scope" value="Bacteria"/>
</dbReference>
<proteinExistence type="inferred from homology"/>
<dbReference type="Gene3D" id="2.170.130.10">
    <property type="entry name" value="TonB-dependent receptor, plug domain"/>
    <property type="match status" value="1"/>
</dbReference>
<organism evidence="12 13">
    <name type="scientific">Lysobacter dokdonensis DS-58</name>
    <dbReference type="NCBI Taxonomy" id="1300345"/>
    <lineage>
        <taxon>Bacteria</taxon>
        <taxon>Pseudomonadati</taxon>
        <taxon>Pseudomonadota</taxon>
        <taxon>Gammaproteobacteria</taxon>
        <taxon>Lysobacterales</taxon>
        <taxon>Lysobacteraceae</taxon>
        <taxon>Noviluteimonas</taxon>
    </lineage>
</organism>
<dbReference type="SUPFAM" id="SSF56935">
    <property type="entry name" value="Porins"/>
    <property type="match status" value="1"/>
</dbReference>
<dbReference type="PANTHER" id="PTHR30069:SF36">
    <property type="entry name" value="BLL6948 PROTEIN"/>
    <property type="match status" value="1"/>
</dbReference>
<protein>
    <submittedName>
        <fullName evidence="12">TonB-dependent receptor</fullName>
    </submittedName>
</protein>
<dbReference type="GO" id="GO:0044718">
    <property type="term" value="P:siderophore transmembrane transport"/>
    <property type="evidence" value="ECO:0007669"/>
    <property type="project" value="TreeGrafter"/>
</dbReference>
<comment type="subcellular location">
    <subcellularLocation>
        <location evidence="1">Cell outer membrane</location>
        <topology evidence="1">Multi-pass membrane protein</topology>
    </subcellularLocation>
</comment>
<evidence type="ECO:0000256" key="3">
    <source>
        <dbReference type="ARBA" id="ARBA00022452"/>
    </source>
</evidence>
<keyword evidence="6 8" id="KW-0472">Membrane</keyword>
<evidence type="ECO:0000313" key="12">
    <source>
        <dbReference type="EMBL" id="KGQ20567.1"/>
    </source>
</evidence>
<evidence type="ECO:0000256" key="7">
    <source>
        <dbReference type="ARBA" id="ARBA00023237"/>
    </source>
</evidence>
<comment type="similarity">
    <text evidence="8">Belongs to the TonB-dependent receptor family.</text>
</comment>
<evidence type="ECO:0000256" key="4">
    <source>
        <dbReference type="ARBA" id="ARBA00022692"/>
    </source>
</evidence>
<evidence type="ECO:0000256" key="5">
    <source>
        <dbReference type="ARBA" id="ARBA00023077"/>
    </source>
</evidence>
<feature type="domain" description="TonB-dependent receptor-like beta-barrel" evidence="10">
    <location>
        <begin position="222"/>
        <end position="639"/>
    </location>
</feature>
<evidence type="ECO:0000256" key="9">
    <source>
        <dbReference type="SAM" id="SignalP"/>
    </source>
</evidence>
<feature type="signal peptide" evidence="9">
    <location>
        <begin position="1"/>
        <end position="24"/>
    </location>
</feature>
<dbReference type="GO" id="GO:0015344">
    <property type="term" value="F:siderophore uptake transmembrane transporter activity"/>
    <property type="evidence" value="ECO:0007669"/>
    <property type="project" value="TreeGrafter"/>
</dbReference>